<dbReference type="Pfam" id="PF18055">
    <property type="entry name" value="RPN6_N"/>
    <property type="match status" value="1"/>
</dbReference>
<feature type="domain" description="DM2" evidence="5">
    <location>
        <begin position="721"/>
        <end position="798"/>
    </location>
</feature>
<keyword evidence="7" id="KW-1185">Reference proteome</keyword>
<gene>
    <name evidence="6" type="ORF">BDV28DRAFT_157780</name>
</gene>
<accession>A0A5N6Z4I8</accession>
<dbReference type="InterPro" id="IPR040773">
    <property type="entry name" value="Rpn6_N"/>
</dbReference>
<keyword evidence="2" id="KW-0647">Proteasome</keyword>
<protein>
    <submittedName>
        <fullName evidence="6">SWI-SNF complex subunit</fullName>
    </submittedName>
</protein>
<dbReference type="OrthoDB" id="10263741at2759"/>
<evidence type="ECO:0000259" key="5">
    <source>
        <dbReference type="PROSITE" id="PS51925"/>
    </source>
</evidence>
<dbReference type="InterPro" id="IPR003121">
    <property type="entry name" value="SWIB_MDM2_domain"/>
</dbReference>
<dbReference type="GO" id="GO:0000502">
    <property type="term" value="C:proteasome complex"/>
    <property type="evidence" value="ECO:0007669"/>
    <property type="project" value="UniProtKB-KW"/>
</dbReference>
<dbReference type="InterPro" id="IPR036390">
    <property type="entry name" value="WH_DNA-bd_sf"/>
</dbReference>
<dbReference type="PANTHER" id="PTHR10678">
    <property type="entry name" value="26S PROTEASOME NON-ATPASE REGULATORY SUBUNIT 11/COP9 SIGNALOSOME COMPLEX SUBUNIT 2"/>
    <property type="match status" value="1"/>
</dbReference>
<sequence length="949" mass="106830">MAPSSTTAQRIEEARALAKKDSSKAETIYKDILSQGPGSTEASSRDYENALVGLGGVYRDEKKPNEIAELIRTSRDSFSSFAKAKTAKLVRQLLDLFSEIPNTLDIQIAVIKSCIDWAIAERRSFLRQNLQTRLVAIYMQKQSYYDALTLINSLLRELKRLDDKLMLVEVQLLESRVYHALGNQAKGRAALTASRTSAASVYTPPNLQAGLDMQSGMLHAEDKDFTTAFSYFIEALEGYSSLDESDKATAALQYMLLCKIMLNLVDDVTNLLGSKQAQKYASPRLEAMKAVARAHANRSLEEYEKALSDYRFELGSDVFIRNHLRRLYDAMLEQNLIKVIEPFSRVELDHIAKMVGLDTQQVERKLSQMILDKVIIGVLDQGSGCLIVFDETERDQAYDAALETIEKLSNVVEELYTNQASLLDAIAAKESRRSELQRHLLPLTMNAPMPPNYGRGFPQAAQRSPATPRRGPGPAGQMPVPMPQHPVPAQYIPAQRNMPHPNDAVLRRSRKPTDKNIPDGIEDVVIGEGVQQYRNLRELEKRLDAAIVRKRLDIQDSISKTVKKYRTMRIWITNTVENQPWQNPNGQNGSGAHPGSGRYKVRIEGRLLDDDTDPTAPDDSENEGDETHANGDVMDHDGKEAKKSAPKRSKQRFSHFFKTITLDFDKASTVNPEEIKSVNWTKPQLPANAVTLPPTADFDSLQFSRGSQENLNVTVSLVRDETPERYKLSKELAEVLDVEEETRSGIVLGIWDYIRAMGLQEDEEKRLVRCDHRLRSIFGRDQMFFPQIPESIGPHTNPLDPIKLPYTIRVDEEFHKDPTPTVYDIQVAVEDPLRAKMLALTQNPQYTAGLRQISTLDDQVALIVQALTRSRAKHSFYTALSKDPATFVRRWVNSQRRDLETILGEATRGGGEDATGPEFQRGGTESAWYTPVAREAVRYMLAKPEAMLR</sequence>
<dbReference type="InterPro" id="IPR040780">
    <property type="entry name" value="Rpn6_C_helix"/>
</dbReference>
<evidence type="ECO:0000259" key="4">
    <source>
        <dbReference type="PROSITE" id="PS50250"/>
    </source>
</evidence>
<dbReference type="SUPFAM" id="SSF47592">
    <property type="entry name" value="SWIB/MDM2 domain"/>
    <property type="match status" value="1"/>
</dbReference>
<dbReference type="EMBL" id="ML739126">
    <property type="protein sequence ID" value="KAE8352555.1"/>
    <property type="molecule type" value="Genomic_DNA"/>
</dbReference>
<comment type="similarity">
    <text evidence="1">Belongs to the proteasome subunit S9 family.</text>
</comment>
<reference evidence="7" key="1">
    <citation type="submission" date="2019-04" db="EMBL/GenBank/DDBJ databases">
        <title>Friends and foes A comparative genomics studyof 23 Aspergillus species from section Flavi.</title>
        <authorList>
            <consortium name="DOE Joint Genome Institute"/>
            <person name="Kjaerbolling I."/>
            <person name="Vesth T."/>
            <person name="Frisvad J.C."/>
            <person name="Nybo J.L."/>
            <person name="Theobald S."/>
            <person name="Kildgaard S."/>
            <person name="Isbrandt T."/>
            <person name="Kuo A."/>
            <person name="Sato A."/>
            <person name="Lyhne E.K."/>
            <person name="Kogle M.E."/>
            <person name="Wiebenga A."/>
            <person name="Kun R.S."/>
            <person name="Lubbers R.J."/>
            <person name="Makela M.R."/>
            <person name="Barry K."/>
            <person name="Chovatia M."/>
            <person name="Clum A."/>
            <person name="Daum C."/>
            <person name="Haridas S."/>
            <person name="He G."/>
            <person name="LaButti K."/>
            <person name="Lipzen A."/>
            <person name="Mondo S."/>
            <person name="Riley R."/>
            <person name="Salamov A."/>
            <person name="Simmons B.A."/>
            <person name="Magnuson J.K."/>
            <person name="Henrissat B."/>
            <person name="Mortensen U.H."/>
            <person name="Larsen T.O."/>
            <person name="Devries R.P."/>
            <person name="Grigoriev I.V."/>
            <person name="Machida M."/>
            <person name="Baker S.E."/>
            <person name="Andersen M.R."/>
        </authorList>
    </citation>
    <scope>NUCLEOTIDE SEQUENCE [LARGE SCALE GENOMIC DNA]</scope>
    <source>
        <strain evidence="7">CBS 553.77</strain>
    </source>
</reference>
<evidence type="ECO:0000256" key="2">
    <source>
        <dbReference type="ARBA" id="ARBA00022942"/>
    </source>
</evidence>
<dbReference type="SMART" id="SM00088">
    <property type="entry name" value="PINT"/>
    <property type="match status" value="1"/>
</dbReference>
<dbReference type="Proteomes" id="UP000327118">
    <property type="component" value="Unassembled WGS sequence"/>
</dbReference>
<dbReference type="CDD" id="cd10568">
    <property type="entry name" value="SWIB_like"/>
    <property type="match status" value="1"/>
</dbReference>
<evidence type="ECO:0000313" key="6">
    <source>
        <dbReference type="EMBL" id="KAE8352555.1"/>
    </source>
</evidence>
<dbReference type="InterPro" id="IPR050871">
    <property type="entry name" value="26S_Proteasome/COP9_Components"/>
</dbReference>
<dbReference type="PROSITE" id="PS50250">
    <property type="entry name" value="PCI"/>
    <property type="match status" value="1"/>
</dbReference>
<dbReference type="Pfam" id="PF01399">
    <property type="entry name" value="PCI"/>
    <property type="match status" value="1"/>
</dbReference>
<dbReference type="InterPro" id="IPR000717">
    <property type="entry name" value="PCI_dom"/>
</dbReference>
<dbReference type="InterPro" id="IPR019835">
    <property type="entry name" value="SWIB_domain"/>
</dbReference>
<feature type="region of interest" description="Disordered" evidence="3">
    <location>
        <begin position="578"/>
        <end position="650"/>
    </location>
</feature>
<evidence type="ECO:0000256" key="1">
    <source>
        <dbReference type="ARBA" id="ARBA00007454"/>
    </source>
</evidence>
<name>A0A5N6Z4I8_9EURO</name>
<dbReference type="SMART" id="SM00151">
    <property type="entry name" value="SWIB"/>
    <property type="match status" value="1"/>
</dbReference>
<feature type="region of interest" description="Disordered" evidence="3">
    <location>
        <begin position="454"/>
        <end position="480"/>
    </location>
</feature>
<dbReference type="Pfam" id="PF18503">
    <property type="entry name" value="RPN6_C_helix"/>
    <property type="match status" value="1"/>
</dbReference>
<organism evidence="6 7">
    <name type="scientific">Aspergillus coremiiformis</name>
    <dbReference type="NCBI Taxonomy" id="138285"/>
    <lineage>
        <taxon>Eukaryota</taxon>
        <taxon>Fungi</taxon>
        <taxon>Dikarya</taxon>
        <taxon>Ascomycota</taxon>
        <taxon>Pezizomycotina</taxon>
        <taxon>Eurotiomycetes</taxon>
        <taxon>Eurotiomycetidae</taxon>
        <taxon>Eurotiales</taxon>
        <taxon>Aspergillaceae</taxon>
        <taxon>Aspergillus</taxon>
        <taxon>Aspergillus subgen. Circumdati</taxon>
    </lineage>
</organism>
<feature type="domain" description="PCI" evidence="4">
    <location>
        <begin position="224"/>
        <end position="393"/>
    </location>
</feature>
<dbReference type="InterPro" id="IPR036885">
    <property type="entry name" value="SWIB_MDM2_dom_sf"/>
</dbReference>
<dbReference type="SUPFAM" id="SSF46785">
    <property type="entry name" value="Winged helix' DNA-binding domain"/>
    <property type="match status" value="1"/>
</dbReference>
<dbReference type="Gene3D" id="1.25.40.570">
    <property type="match status" value="1"/>
</dbReference>
<dbReference type="FunFam" id="1.25.40.570:FF:000010">
    <property type="entry name" value="26S proteasome regulatory subunit RPN6"/>
    <property type="match status" value="1"/>
</dbReference>
<evidence type="ECO:0000256" key="3">
    <source>
        <dbReference type="SAM" id="MobiDB-lite"/>
    </source>
</evidence>
<feature type="compositionally biased region" description="Low complexity" evidence="3">
    <location>
        <begin position="578"/>
        <end position="587"/>
    </location>
</feature>
<feature type="compositionally biased region" description="Low complexity" evidence="3">
    <location>
        <begin position="465"/>
        <end position="479"/>
    </location>
</feature>
<feature type="compositionally biased region" description="Acidic residues" evidence="3">
    <location>
        <begin position="610"/>
        <end position="624"/>
    </location>
</feature>
<dbReference type="PROSITE" id="PS51925">
    <property type="entry name" value="SWIB_MDM2"/>
    <property type="match status" value="1"/>
</dbReference>
<feature type="compositionally biased region" description="Basic and acidic residues" evidence="3">
    <location>
        <begin position="625"/>
        <end position="643"/>
    </location>
</feature>
<dbReference type="Pfam" id="PF02201">
    <property type="entry name" value="SWIB"/>
    <property type="match status" value="1"/>
</dbReference>
<dbReference type="AlphaFoldDB" id="A0A5N6Z4I8"/>
<dbReference type="SMART" id="SM00753">
    <property type="entry name" value="PAM"/>
    <property type="match status" value="1"/>
</dbReference>
<dbReference type="Gene3D" id="1.10.245.10">
    <property type="entry name" value="SWIB/MDM2 domain"/>
    <property type="match status" value="1"/>
</dbReference>
<evidence type="ECO:0000313" key="7">
    <source>
        <dbReference type="Proteomes" id="UP000327118"/>
    </source>
</evidence>
<proteinExistence type="inferred from homology"/>